<evidence type="ECO:0000313" key="2">
    <source>
        <dbReference type="Proteomes" id="UP001164250"/>
    </source>
</evidence>
<accession>A0ACC1AU26</accession>
<proteinExistence type="predicted"/>
<protein>
    <submittedName>
        <fullName evidence="1">Uncharacterized protein</fullName>
    </submittedName>
</protein>
<comment type="caution">
    <text evidence="1">The sequence shown here is derived from an EMBL/GenBank/DDBJ whole genome shotgun (WGS) entry which is preliminary data.</text>
</comment>
<dbReference type="EMBL" id="CM047904">
    <property type="protein sequence ID" value="KAJ0090166.1"/>
    <property type="molecule type" value="Genomic_DNA"/>
</dbReference>
<dbReference type="Proteomes" id="UP001164250">
    <property type="component" value="Chromosome 8"/>
</dbReference>
<name>A0ACC1AU26_9ROSI</name>
<reference evidence="2" key="1">
    <citation type="journal article" date="2023" name="G3 (Bethesda)">
        <title>Genome assembly and association tests identify interacting loci associated with vigor, precocity, and sex in interspecific pistachio rootstocks.</title>
        <authorList>
            <person name="Palmer W."/>
            <person name="Jacygrad E."/>
            <person name="Sagayaradj S."/>
            <person name="Cavanaugh K."/>
            <person name="Han R."/>
            <person name="Bertier L."/>
            <person name="Beede B."/>
            <person name="Kafkas S."/>
            <person name="Golino D."/>
            <person name="Preece J."/>
            <person name="Michelmore R."/>
        </authorList>
    </citation>
    <scope>NUCLEOTIDE SEQUENCE [LARGE SCALE GENOMIC DNA]</scope>
</reference>
<keyword evidence="2" id="KW-1185">Reference proteome</keyword>
<gene>
    <name evidence="1" type="ORF">Patl1_12840</name>
</gene>
<evidence type="ECO:0000313" key="1">
    <source>
        <dbReference type="EMBL" id="KAJ0090166.1"/>
    </source>
</evidence>
<sequence>MENRIGNSNGTEIPRKSRSLDLKTLYKSRISMESQNKELKRKISSEDSDEEKGNKRKKSSKIVSISSLKNVGNCKNNLDEVYNGVLSSGSHDSKDSKLGLSHKRDNSGGFNGISLSLDDSGFQIPKRKRGFVGRRKVEVSQVLKLPGQSCSKVSDDLVAKATSGDSAARIESPKELATQVESPTDLGVGAESLKDSGIHVVCSKVKRKKGSNNFKEKRNSELNAARLLKESAGHASNSVVSNGESSLKKVNRKSESSLNRHLKEEGECASHSVVNNGDSSKKSNKISNSNLARCLKEDDGCASQSAVNNSDSSLKKSRKNHGKGKDPTRDRRSIAKEAEPLIDASVKVCDDVLDDEENLEENAAMMLSSRFNPSYTGFSSNGKSVASPNGFSFLSSTEQDFASHESASFDAAGRALRPRTRHKERGHSRKRRHYYEIFSGDLDAYWVLNRRIKVFWPLDQCWYYGLVNDYDKESKLHHVKYDDRDEEWINLGNERFKLLLLPSEVPDKGACRRSRIREKGLEDKKGSLKPSKEKEKRNMTTEDNNCMGSYMDTEPIISWLARSSNRVKSSPLHAMKKQKRPDPSHEVVKPDVSLQSASLKAKNNKLPSTSKLLDSFVGGRRGEESSSGSPTCSKDSKLPIVYYRRRLRKTESLLCSTSLGNYVSSCKRSSVTLPAPSVDGYEDLGERDICMNMLNPYGAFRSTGNTELLNLTIPLIASGQVRFKMCFPVLSVLKYTFEAENFWLFRAVFLFHYGTLMTMWPSVNLEILFVDNIVGLRFFLFEGCLKQAVAFVFFVLRVFHQSNEQGKYADLQLPETSIRFKFSCIHDLRKQFVFDFYNFCEVKNSLWMYLDTKLKKNCRLTRQLSLSECTYDNIKALQNGSNVLSMNSSLFRDSSLTKGLRRMSRQGISRESTSVKVSHFSFPDRSQRKFPPFALSFAAAPSFFLSLHLKLLMEHRADHISFQGHVSVEHPECAATLMTGFEYCLDKHPDTTHEHNVSESTLENNVKGTARNAVSDGCLSVAKPELPAVGLSVCVDGRWIRSPQKYENGDLNGAGTSASSQDPEETGGEAIDRLQKWQFHDPELERVCLARPSVDNDKTDAGSLSPLNGIRVEIPTFNQFERHVDRESHSAQRSTDLSWNKYGSIIPSPNPTAPRSTWNRNRSSSSFAYLNQGWSDGKDDIAHNNFGNGPRKPRTQVSYSLPFGGFDYGSKNRVHHQKGLPHTRIRRANEKRLSDATRDSQKNLELCCDANVLITHGDKGWRECGAQIVLELFDHSEWKLAVKLSGTTRYSYKAHQFLQPGSTNRFTHAMMWKGGKDWTLEFPDRSQWFLFKEMHEECYNRNIRAASVKNIPIPGVRVIEDCDDNGTEVAFVRSSSKYFRQVETDVEMALDPSRILYDMDSDDEWWIMEIRNSSESDISGLWEISEEAFEKTMDMFEKAAYSQQRDQFTPDEIEELMAGGGSMEAIKIIYEHWRQKRQKKGMPLIRHLQPPSWERYQQQVKEWEVAMSKSNYVIPNGCQGKAAPIEKPLMFAFCLKPRGLEVPNKGSKHRSHRKISVSGQSNVAMGDHDGFHNFGRRLSGFAFGDEKVLYTGLNYESLDDSPLSQTSPRVFSPRVFSPHDAGSIGYFSMSGDGFERHQYQRLQRSKSKKYGAIEFSYDTQMVAPYNQRLMGKRNGIHRWNMGYSEWPSQRHLHPDGSQRHGPGQLDGSDLDEFRLRDASGAARHAHNMAKLKREKAQRLLYRADLAISKAVSALMIAEAIKASFDDVNSDG</sequence>
<organism evidence="1 2">
    <name type="scientific">Pistacia atlantica</name>
    <dbReference type="NCBI Taxonomy" id="434234"/>
    <lineage>
        <taxon>Eukaryota</taxon>
        <taxon>Viridiplantae</taxon>
        <taxon>Streptophyta</taxon>
        <taxon>Embryophyta</taxon>
        <taxon>Tracheophyta</taxon>
        <taxon>Spermatophyta</taxon>
        <taxon>Magnoliopsida</taxon>
        <taxon>eudicotyledons</taxon>
        <taxon>Gunneridae</taxon>
        <taxon>Pentapetalae</taxon>
        <taxon>rosids</taxon>
        <taxon>malvids</taxon>
        <taxon>Sapindales</taxon>
        <taxon>Anacardiaceae</taxon>
        <taxon>Pistacia</taxon>
    </lineage>
</organism>